<keyword evidence="2 4" id="KW-0863">Zinc-finger</keyword>
<dbReference type="InterPro" id="IPR027370">
    <property type="entry name" value="Znf-RING_euk"/>
</dbReference>
<dbReference type="PANTHER" id="PTHR25465:SF41">
    <property type="entry name" value="E3 UBIQUITIN-PROTEIN LIGASE RNF135"/>
    <property type="match status" value="1"/>
</dbReference>
<dbReference type="AlphaFoldDB" id="H3B8D8"/>
<dbReference type="PROSITE" id="PS00518">
    <property type="entry name" value="ZF_RING_1"/>
    <property type="match status" value="1"/>
</dbReference>
<dbReference type="PANTHER" id="PTHR25465">
    <property type="entry name" value="B-BOX DOMAIN CONTAINING"/>
    <property type="match status" value="1"/>
</dbReference>
<organism evidence="8 9">
    <name type="scientific">Latimeria chalumnae</name>
    <name type="common">Coelacanth</name>
    <dbReference type="NCBI Taxonomy" id="7897"/>
    <lineage>
        <taxon>Eukaryota</taxon>
        <taxon>Metazoa</taxon>
        <taxon>Chordata</taxon>
        <taxon>Craniata</taxon>
        <taxon>Vertebrata</taxon>
        <taxon>Euteleostomi</taxon>
        <taxon>Coelacanthiformes</taxon>
        <taxon>Coelacanthidae</taxon>
        <taxon>Latimeria</taxon>
    </lineage>
</organism>
<dbReference type="SMART" id="SM00184">
    <property type="entry name" value="RING"/>
    <property type="match status" value="1"/>
</dbReference>
<evidence type="ECO:0000259" key="7">
    <source>
        <dbReference type="PROSITE" id="PS50119"/>
    </source>
</evidence>
<keyword evidence="3" id="KW-0862">Zinc</keyword>
<dbReference type="InterPro" id="IPR000315">
    <property type="entry name" value="Znf_B-box"/>
</dbReference>
<feature type="domain" description="RING-type" evidence="6">
    <location>
        <begin position="17"/>
        <end position="59"/>
    </location>
</feature>
<sequence length="338" mass="38394">MASCSDVSSLSKEELICPLCRKIYKDPVLLSCGHNFCQVCIEEVWERQAARGVCSCPDCYTELREILPLQRNLQLCNRLDQLRSVQVTPKEATVYCTFCVETPLPAIKTCLHCETSLCETHLRKHNETVDHTLTEPTNFLSSRKCLEHKEPIKYYCNDDGTCVCVTCCVAGKHKNHNVETVTEAAEKKKQELARFHQKLCLQNKDIERAIQELQEHLVTTEEAASREKKKIGALYLEIRELLEIAERKTLDGVESEAKRVLDNLLGQIRVLELKKTSNLQKLQKIRNLRDISDPIPFLNRLNCASTDAEKNRAVVITNASLDMKAVSLLMHSGLDTLL</sequence>
<evidence type="ECO:0000259" key="6">
    <source>
        <dbReference type="PROSITE" id="PS50089"/>
    </source>
</evidence>
<dbReference type="GeneTree" id="ENSGT01030000234583"/>
<dbReference type="Gene3D" id="4.10.830.40">
    <property type="match status" value="1"/>
</dbReference>
<accession>H3B8D8</accession>
<proteinExistence type="predicted"/>
<dbReference type="Gene3D" id="3.30.160.60">
    <property type="entry name" value="Classic Zinc Finger"/>
    <property type="match status" value="1"/>
</dbReference>
<reference evidence="8" key="2">
    <citation type="submission" date="2025-08" db="UniProtKB">
        <authorList>
            <consortium name="Ensembl"/>
        </authorList>
    </citation>
    <scope>IDENTIFICATION</scope>
</reference>
<name>H3B8D8_LATCH</name>
<protein>
    <submittedName>
        <fullName evidence="8">Uncharacterized protein</fullName>
    </submittedName>
</protein>
<reference evidence="8" key="3">
    <citation type="submission" date="2025-09" db="UniProtKB">
        <authorList>
            <consortium name="Ensembl"/>
        </authorList>
    </citation>
    <scope>IDENTIFICATION</scope>
</reference>
<dbReference type="Ensembl" id="ENSLACT00000018291.1">
    <property type="protein sequence ID" value="ENSLACP00000018159.1"/>
    <property type="gene ID" value="ENSLACG00000015997.1"/>
</dbReference>
<evidence type="ECO:0000313" key="8">
    <source>
        <dbReference type="Ensembl" id="ENSLACP00000018159.1"/>
    </source>
</evidence>
<dbReference type="HOGENOM" id="CLU_013137_4_3_1"/>
<dbReference type="EMBL" id="AFYH01087981">
    <property type="status" value="NOT_ANNOTATED_CDS"/>
    <property type="molecule type" value="Genomic_DNA"/>
</dbReference>
<dbReference type="Proteomes" id="UP000008672">
    <property type="component" value="Unassembled WGS sequence"/>
</dbReference>
<dbReference type="SMART" id="SM00336">
    <property type="entry name" value="BBOX"/>
    <property type="match status" value="1"/>
</dbReference>
<dbReference type="InterPro" id="IPR013083">
    <property type="entry name" value="Znf_RING/FYVE/PHD"/>
</dbReference>
<dbReference type="GO" id="GO:0008270">
    <property type="term" value="F:zinc ion binding"/>
    <property type="evidence" value="ECO:0007669"/>
    <property type="project" value="UniProtKB-KW"/>
</dbReference>
<evidence type="ECO:0000256" key="1">
    <source>
        <dbReference type="ARBA" id="ARBA00022723"/>
    </source>
</evidence>
<keyword evidence="1" id="KW-0479">Metal-binding</keyword>
<dbReference type="SUPFAM" id="SSF57845">
    <property type="entry name" value="B-box zinc-binding domain"/>
    <property type="match status" value="1"/>
</dbReference>
<keyword evidence="9" id="KW-1185">Reference proteome</keyword>
<dbReference type="PROSITE" id="PS50089">
    <property type="entry name" value="ZF_RING_2"/>
    <property type="match status" value="1"/>
</dbReference>
<dbReference type="OMA" id="AVCHENF"/>
<feature type="coiled-coil region" evidence="5">
    <location>
        <begin position="178"/>
        <end position="230"/>
    </location>
</feature>
<evidence type="ECO:0000256" key="2">
    <source>
        <dbReference type="ARBA" id="ARBA00022771"/>
    </source>
</evidence>
<evidence type="ECO:0000256" key="3">
    <source>
        <dbReference type="ARBA" id="ARBA00022833"/>
    </source>
</evidence>
<keyword evidence="5" id="KW-0175">Coiled coil</keyword>
<evidence type="ECO:0000256" key="4">
    <source>
        <dbReference type="PROSITE-ProRule" id="PRU00024"/>
    </source>
</evidence>
<dbReference type="eggNOG" id="KOG2177">
    <property type="taxonomic scope" value="Eukaryota"/>
</dbReference>
<dbReference type="CDD" id="cd19769">
    <property type="entry name" value="Bbox2_TRIM16-like"/>
    <property type="match status" value="1"/>
</dbReference>
<dbReference type="Pfam" id="PF13445">
    <property type="entry name" value="zf-RING_UBOX"/>
    <property type="match status" value="1"/>
</dbReference>
<feature type="domain" description="B box-type" evidence="7">
    <location>
        <begin position="140"/>
        <end position="181"/>
    </location>
</feature>
<dbReference type="InterPro" id="IPR051051">
    <property type="entry name" value="E3_ubiq-ligase_TRIM/RNF"/>
</dbReference>
<dbReference type="Gene3D" id="3.30.40.10">
    <property type="entry name" value="Zinc/RING finger domain, C3HC4 (zinc finger)"/>
    <property type="match status" value="1"/>
</dbReference>
<evidence type="ECO:0000256" key="5">
    <source>
        <dbReference type="SAM" id="Coils"/>
    </source>
</evidence>
<evidence type="ECO:0000313" key="9">
    <source>
        <dbReference type="Proteomes" id="UP000008672"/>
    </source>
</evidence>
<reference evidence="9" key="1">
    <citation type="submission" date="2011-08" db="EMBL/GenBank/DDBJ databases">
        <title>The draft genome of Latimeria chalumnae.</title>
        <authorList>
            <person name="Di Palma F."/>
            <person name="Alfoldi J."/>
            <person name="Johnson J."/>
            <person name="Berlin A."/>
            <person name="Gnerre S."/>
            <person name="Jaffe D."/>
            <person name="MacCallum I."/>
            <person name="Young S."/>
            <person name="Walker B.J."/>
            <person name="Lander E."/>
            <person name="Lindblad-Toh K."/>
        </authorList>
    </citation>
    <scope>NUCLEOTIDE SEQUENCE [LARGE SCALE GENOMIC DNA]</scope>
    <source>
        <strain evidence="9">Wild caught</strain>
    </source>
</reference>
<dbReference type="InterPro" id="IPR017907">
    <property type="entry name" value="Znf_RING_CS"/>
</dbReference>
<dbReference type="SUPFAM" id="SSF57850">
    <property type="entry name" value="RING/U-box"/>
    <property type="match status" value="1"/>
</dbReference>
<dbReference type="PROSITE" id="PS50119">
    <property type="entry name" value="ZF_BBOX"/>
    <property type="match status" value="1"/>
</dbReference>
<dbReference type="Pfam" id="PF00643">
    <property type="entry name" value="zf-B_box"/>
    <property type="match status" value="1"/>
</dbReference>
<dbReference type="InterPro" id="IPR001841">
    <property type="entry name" value="Znf_RING"/>
</dbReference>
<dbReference type="InParanoid" id="H3B8D8"/>